<dbReference type="Proteomes" id="UP000805704">
    <property type="component" value="Chromosome 7"/>
</dbReference>
<reference evidence="1" key="1">
    <citation type="submission" date="2020-04" db="EMBL/GenBank/DDBJ databases">
        <title>A chromosome-scale assembly and high-density genetic map of the yellow drum (Nibea albiflora) genome.</title>
        <authorList>
            <person name="Xu D."/>
            <person name="Zhang W."/>
            <person name="Chen R."/>
            <person name="Tan P."/>
            <person name="Wang L."/>
            <person name="Song H."/>
            <person name="Tian L."/>
            <person name="Zhu Q."/>
            <person name="Wang B."/>
        </authorList>
    </citation>
    <scope>NUCLEOTIDE SEQUENCE</scope>
    <source>
        <strain evidence="1">ZJHYS-2018</strain>
    </source>
</reference>
<keyword evidence="1" id="KW-0687">Ribonucleoprotein</keyword>
<comment type="caution">
    <text evidence="1">The sequence shown here is derived from an EMBL/GenBank/DDBJ whole genome shotgun (WGS) entry which is preliminary data.</text>
</comment>
<keyword evidence="1" id="KW-0689">Ribosomal protein</keyword>
<name>A0ACB7EID6_NIBAL</name>
<protein>
    <submittedName>
        <fullName evidence="1">39S ribosomal protein L16</fullName>
    </submittedName>
</protein>
<sequence length="115" mass="13069">PEDVVLPEKPKLKFMNKVPNLKKAKKEIKNLRDIRGPAQTANSFTTGQYAIVVMSRESLADMQKEQAEMEQNNQNPWTFKQIARGNMLGIRKALSPFDVVNNGRFTGKFHNPGRV</sequence>
<feature type="non-terminal residue" evidence="1">
    <location>
        <position position="1"/>
    </location>
</feature>
<proteinExistence type="predicted"/>
<keyword evidence="2" id="KW-1185">Reference proteome</keyword>
<evidence type="ECO:0000313" key="2">
    <source>
        <dbReference type="Proteomes" id="UP000805704"/>
    </source>
</evidence>
<evidence type="ECO:0000313" key="1">
    <source>
        <dbReference type="EMBL" id="KAG8001623.1"/>
    </source>
</evidence>
<gene>
    <name evidence="1" type="primary">MRPL16.2</name>
    <name evidence="1" type="ORF">GBF38_007358</name>
</gene>
<accession>A0ACB7EID6</accession>
<dbReference type="EMBL" id="CM024795">
    <property type="protein sequence ID" value="KAG8001623.1"/>
    <property type="molecule type" value="Genomic_DNA"/>
</dbReference>
<organism evidence="1 2">
    <name type="scientific">Nibea albiflora</name>
    <name type="common">Yellow drum</name>
    <name type="synonym">Corvina albiflora</name>
    <dbReference type="NCBI Taxonomy" id="240163"/>
    <lineage>
        <taxon>Eukaryota</taxon>
        <taxon>Metazoa</taxon>
        <taxon>Chordata</taxon>
        <taxon>Craniata</taxon>
        <taxon>Vertebrata</taxon>
        <taxon>Euteleostomi</taxon>
        <taxon>Actinopterygii</taxon>
        <taxon>Neopterygii</taxon>
        <taxon>Teleostei</taxon>
        <taxon>Neoteleostei</taxon>
        <taxon>Acanthomorphata</taxon>
        <taxon>Eupercaria</taxon>
        <taxon>Sciaenidae</taxon>
        <taxon>Nibea</taxon>
    </lineage>
</organism>